<keyword evidence="3" id="KW-1185">Reference proteome</keyword>
<feature type="compositionally biased region" description="Polar residues" evidence="1">
    <location>
        <begin position="19"/>
        <end position="29"/>
    </location>
</feature>
<sequence>MHQVSPFRDRQRTRRLSATAGNAGTSRSPQGRPAGCPVFRESLLGSPTVCDVPSGMMQKLRPSEFYFIERQNVTSCKR</sequence>
<proteinExistence type="predicted"/>
<dbReference type="AlphaFoldDB" id="A0A1D1VT68"/>
<evidence type="ECO:0000256" key="1">
    <source>
        <dbReference type="SAM" id="MobiDB-lite"/>
    </source>
</evidence>
<comment type="caution">
    <text evidence="2">The sequence shown here is derived from an EMBL/GenBank/DDBJ whole genome shotgun (WGS) entry which is preliminary data.</text>
</comment>
<dbReference type="Proteomes" id="UP000186922">
    <property type="component" value="Unassembled WGS sequence"/>
</dbReference>
<evidence type="ECO:0000313" key="3">
    <source>
        <dbReference type="Proteomes" id="UP000186922"/>
    </source>
</evidence>
<reference evidence="2 3" key="1">
    <citation type="journal article" date="2016" name="Nat. Commun.">
        <title>Extremotolerant tardigrade genome and improved radiotolerance of human cultured cells by tardigrade-unique protein.</title>
        <authorList>
            <person name="Hashimoto T."/>
            <person name="Horikawa D.D."/>
            <person name="Saito Y."/>
            <person name="Kuwahara H."/>
            <person name="Kozuka-Hata H."/>
            <person name="Shin-I T."/>
            <person name="Minakuchi Y."/>
            <person name="Ohishi K."/>
            <person name="Motoyama A."/>
            <person name="Aizu T."/>
            <person name="Enomoto A."/>
            <person name="Kondo K."/>
            <person name="Tanaka S."/>
            <person name="Hara Y."/>
            <person name="Koshikawa S."/>
            <person name="Sagara H."/>
            <person name="Miura T."/>
            <person name="Yokobori S."/>
            <person name="Miyagawa K."/>
            <person name="Suzuki Y."/>
            <person name="Kubo T."/>
            <person name="Oyama M."/>
            <person name="Kohara Y."/>
            <person name="Fujiyama A."/>
            <person name="Arakawa K."/>
            <person name="Katayama T."/>
            <person name="Toyoda A."/>
            <person name="Kunieda T."/>
        </authorList>
    </citation>
    <scope>NUCLEOTIDE SEQUENCE [LARGE SCALE GENOMIC DNA]</scope>
    <source>
        <strain evidence="2 3">YOKOZUNA-1</strain>
    </source>
</reference>
<name>A0A1D1VT68_RAMVA</name>
<evidence type="ECO:0000313" key="2">
    <source>
        <dbReference type="EMBL" id="GAV04066.1"/>
    </source>
</evidence>
<accession>A0A1D1VT68</accession>
<dbReference type="EMBL" id="BDGG01000010">
    <property type="protein sequence ID" value="GAV04066.1"/>
    <property type="molecule type" value="Genomic_DNA"/>
</dbReference>
<feature type="region of interest" description="Disordered" evidence="1">
    <location>
        <begin position="1"/>
        <end position="36"/>
    </location>
</feature>
<protein>
    <submittedName>
        <fullName evidence="2">Uncharacterized protein</fullName>
    </submittedName>
</protein>
<gene>
    <name evidence="2" type="primary">RvY_14404-1</name>
    <name evidence="2" type="synonym">RvY_14404.1</name>
    <name evidence="2" type="ORF">RvY_14404</name>
</gene>
<organism evidence="2 3">
    <name type="scientific">Ramazzottius varieornatus</name>
    <name type="common">Water bear</name>
    <name type="synonym">Tardigrade</name>
    <dbReference type="NCBI Taxonomy" id="947166"/>
    <lineage>
        <taxon>Eukaryota</taxon>
        <taxon>Metazoa</taxon>
        <taxon>Ecdysozoa</taxon>
        <taxon>Tardigrada</taxon>
        <taxon>Eutardigrada</taxon>
        <taxon>Parachela</taxon>
        <taxon>Hypsibioidea</taxon>
        <taxon>Ramazzottiidae</taxon>
        <taxon>Ramazzottius</taxon>
    </lineage>
</organism>